<evidence type="ECO:0000313" key="2">
    <source>
        <dbReference type="EMBL" id="MDR7339858.1"/>
    </source>
</evidence>
<sequence>MNRVEFSAANGCIDIKVDGVALEAHARRAELESASAAGQADLAGAYAGLTPLHTVRWPSRHFLGAPALGEPDGDTVLLGCDCGDWGCWPLLAQVDVTAATVTWRNFSNEHRPDWDLSGLGPFTFDRDQYEAALRTTQEP</sequence>
<evidence type="ECO:0000313" key="4">
    <source>
        <dbReference type="Proteomes" id="UP001183604"/>
    </source>
</evidence>
<dbReference type="EMBL" id="JAVDYD010000001">
    <property type="protein sequence ID" value="MDR7339858.1"/>
    <property type="molecule type" value="Genomic_DNA"/>
</dbReference>
<evidence type="ECO:0000313" key="1">
    <source>
        <dbReference type="EMBL" id="MDA1385738.1"/>
    </source>
</evidence>
<protein>
    <submittedName>
        <fullName evidence="1">Uncharacterized protein</fullName>
    </submittedName>
</protein>
<gene>
    <name evidence="2" type="ORF">J2S69_003577</name>
    <name evidence="1" type="ORF">O2L01_12150</name>
</gene>
<reference evidence="1" key="1">
    <citation type="submission" date="2022-12" db="EMBL/GenBank/DDBJ databases">
        <title>Gycomyces niveus sp.nov., a novel actinomycete isolated from soil in Shouguang.</title>
        <authorList>
            <person name="Yang X."/>
        </authorList>
    </citation>
    <scope>NUCLEOTIDE SEQUENCE</scope>
    <source>
        <strain evidence="1">DSM 44724</strain>
    </source>
</reference>
<dbReference type="Proteomes" id="UP001183604">
    <property type="component" value="Unassembled WGS sequence"/>
</dbReference>
<name>A0A9X3T8W3_9ACTN</name>
<keyword evidence="4" id="KW-1185">Reference proteome</keyword>
<comment type="caution">
    <text evidence="1">The sequence shown here is derived from an EMBL/GenBank/DDBJ whole genome shotgun (WGS) entry which is preliminary data.</text>
</comment>
<evidence type="ECO:0000313" key="3">
    <source>
        <dbReference type="Proteomes" id="UP001145799"/>
    </source>
</evidence>
<dbReference type="Proteomes" id="UP001145799">
    <property type="component" value="Unassembled WGS sequence"/>
</dbReference>
<reference evidence="2 4" key="2">
    <citation type="submission" date="2023-07" db="EMBL/GenBank/DDBJ databases">
        <title>Sequencing the genomes of 1000 actinobacteria strains.</title>
        <authorList>
            <person name="Klenk H.-P."/>
        </authorList>
    </citation>
    <scope>NUCLEOTIDE SEQUENCE [LARGE SCALE GENOMIC DNA]</scope>
    <source>
        <strain evidence="2 4">DSM 44724</strain>
    </source>
</reference>
<accession>A0A9X3T8W3</accession>
<dbReference type="EMBL" id="JAPZVQ010000006">
    <property type="protein sequence ID" value="MDA1385738.1"/>
    <property type="molecule type" value="Genomic_DNA"/>
</dbReference>
<proteinExistence type="predicted"/>
<dbReference type="AlphaFoldDB" id="A0A9X3T8W3"/>
<organism evidence="1 3">
    <name type="scientific">Glycomyces lechevalierae</name>
    <dbReference type="NCBI Taxonomy" id="256034"/>
    <lineage>
        <taxon>Bacteria</taxon>
        <taxon>Bacillati</taxon>
        <taxon>Actinomycetota</taxon>
        <taxon>Actinomycetes</taxon>
        <taxon>Glycomycetales</taxon>
        <taxon>Glycomycetaceae</taxon>
        <taxon>Glycomyces</taxon>
    </lineage>
</organism>
<dbReference type="RefSeq" id="WP_270122204.1">
    <property type="nucleotide sequence ID" value="NZ_BAAAOM010000008.1"/>
</dbReference>